<dbReference type="EMBL" id="CP019609">
    <property type="protein sequence ID" value="AQP53893.1"/>
    <property type="molecule type" value="Genomic_DNA"/>
</dbReference>
<dbReference type="PROSITE" id="PS51257">
    <property type="entry name" value="PROKAR_LIPOPROTEIN"/>
    <property type="match status" value="1"/>
</dbReference>
<gene>
    <name evidence="1" type="ORF">BW732_06460</name>
</gene>
<proteinExistence type="predicted"/>
<name>A0A1Q2D6E4_9ENTE</name>
<keyword evidence="2" id="KW-1185">Reference proteome</keyword>
<dbReference type="KEGG" id="vpi:BW732_06460"/>
<dbReference type="AlphaFoldDB" id="A0A1Q2D6E4"/>
<accession>A0A1Q2D6E4</accession>
<organism evidence="1 2">
    <name type="scientific">Vagococcus penaei</name>
    <dbReference type="NCBI Taxonomy" id="633807"/>
    <lineage>
        <taxon>Bacteria</taxon>
        <taxon>Bacillati</taxon>
        <taxon>Bacillota</taxon>
        <taxon>Bacilli</taxon>
        <taxon>Lactobacillales</taxon>
        <taxon>Enterococcaceae</taxon>
        <taxon>Vagococcus</taxon>
    </lineage>
</organism>
<dbReference type="RefSeq" id="WP_077275969.1">
    <property type="nucleotide sequence ID" value="NZ_CP019609.1"/>
</dbReference>
<sequence>MLKKIFYTKPSSGAQDYPFSLHSPILTACPNGSIYNIDLSSIKQMPFYEIENVVFMKKFMLDPKRFMYYTFKDE</sequence>
<dbReference type="Proteomes" id="UP000188246">
    <property type="component" value="Chromosome"/>
</dbReference>
<dbReference type="OrthoDB" id="9784297at2"/>
<evidence type="ECO:0000313" key="2">
    <source>
        <dbReference type="Proteomes" id="UP000188246"/>
    </source>
</evidence>
<reference evidence="1 2" key="1">
    <citation type="journal article" date="2010" name="Int. J. Syst. Evol. Microbiol.">
        <title>Vagococcus penaei sp. nov., isolated from spoilage microbiota of cooked shrimp (Penaeus vannamei).</title>
        <authorList>
            <person name="Jaffres E."/>
            <person name="Prevost H."/>
            <person name="Rossero A."/>
            <person name="Joffraud J.J."/>
            <person name="Dousset X."/>
        </authorList>
    </citation>
    <scope>NUCLEOTIDE SEQUENCE [LARGE SCALE GENOMIC DNA]</scope>
    <source>
        <strain evidence="1 2">CD276</strain>
    </source>
</reference>
<protein>
    <submittedName>
        <fullName evidence="1">Uncharacterized protein</fullName>
    </submittedName>
</protein>
<evidence type="ECO:0000313" key="1">
    <source>
        <dbReference type="EMBL" id="AQP53893.1"/>
    </source>
</evidence>